<keyword evidence="2" id="KW-1185">Reference proteome</keyword>
<dbReference type="Gene3D" id="3.30.530.20">
    <property type="match status" value="1"/>
</dbReference>
<accession>A0ABV6DV56</accession>
<organism evidence="1 2">
    <name type="scientific">Paenibacillus chartarius</name>
    <dbReference type="NCBI Taxonomy" id="747481"/>
    <lineage>
        <taxon>Bacteria</taxon>
        <taxon>Bacillati</taxon>
        <taxon>Bacillota</taxon>
        <taxon>Bacilli</taxon>
        <taxon>Bacillales</taxon>
        <taxon>Paenibacillaceae</taxon>
        <taxon>Paenibacillus</taxon>
    </lineage>
</organism>
<evidence type="ECO:0000313" key="2">
    <source>
        <dbReference type="Proteomes" id="UP001589776"/>
    </source>
</evidence>
<protein>
    <submittedName>
        <fullName evidence="1">Uncharacterized protein</fullName>
    </submittedName>
</protein>
<dbReference type="Proteomes" id="UP001589776">
    <property type="component" value="Unassembled WGS sequence"/>
</dbReference>
<dbReference type="EMBL" id="JBHLWN010000122">
    <property type="protein sequence ID" value="MFC0216540.1"/>
    <property type="molecule type" value="Genomic_DNA"/>
</dbReference>
<dbReference type="RefSeq" id="WP_377474828.1">
    <property type="nucleotide sequence ID" value="NZ_JBHLWN010000122.1"/>
</dbReference>
<proteinExistence type="predicted"/>
<comment type="caution">
    <text evidence="1">The sequence shown here is derived from an EMBL/GenBank/DDBJ whole genome shotgun (WGS) entry which is preliminary data.</text>
</comment>
<reference evidence="1 2" key="1">
    <citation type="submission" date="2024-09" db="EMBL/GenBank/DDBJ databases">
        <authorList>
            <person name="Sun Q."/>
            <person name="Mori K."/>
        </authorList>
    </citation>
    <scope>NUCLEOTIDE SEQUENCE [LARGE SCALE GENOMIC DNA]</scope>
    <source>
        <strain evidence="1 2">CCM 7759</strain>
    </source>
</reference>
<gene>
    <name evidence="1" type="ORF">ACFFK0_29515</name>
</gene>
<sequence length="55" mass="6307">MWQVEHFLTKKVKAETMWGLYSDITTWTTWDKGFVSATLEGLAALALEKERVCGE</sequence>
<evidence type="ECO:0000313" key="1">
    <source>
        <dbReference type="EMBL" id="MFC0216540.1"/>
    </source>
</evidence>
<dbReference type="InterPro" id="IPR023393">
    <property type="entry name" value="START-like_dom_sf"/>
</dbReference>
<name>A0ABV6DV56_9BACL</name>